<name>A0A9E4NN08_9GAMM</name>
<dbReference type="Proteomes" id="UP000886674">
    <property type="component" value="Unassembled WGS sequence"/>
</dbReference>
<gene>
    <name evidence="2" type="ORF">JAY77_19330</name>
</gene>
<evidence type="ECO:0000256" key="1">
    <source>
        <dbReference type="SAM" id="MobiDB-lite"/>
    </source>
</evidence>
<organism evidence="2 3">
    <name type="scientific">Candidatus Thiodiazotropha taylori</name>
    <dbReference type="NCBI Taxonomy" id="2792791"/>
    <lineage>
        <taxon>Bacteria</taxon>
        <taxon>Pseudomonadati</taxon>
        <taxon>Pseudomonadota</taxon>
        <taxon>Gammaproteobacteria</taxon>
        <taxon>Chromatiales</taxon>
        <taxon>Sedimenticolaceae</taxon>
        <taxon>Candidatus Thiodiazotropha</taxon>
    </lineage>
</organism>
<evidence type="ECO:0000313" key="3">
    <source>
        <dbReference type="Proteomes" id="UP000886674"/>
    </source>
</evidence>
<reference evidence="2" key="1">
    <citation type="journal article" date="2021" name="Proc. Natl. Acad. Sci. U.S.A.">
        <title>Global biogeography of chemosynthetic symbionts reveals both localized and globally distributed symbiont groups. .</title>
        <authorList>
            <person name="Osvatic J.T."/>
            <person name="Wilkins L.G.E."/>
            <person name="Leibrecht L."/>
            <person name="Leray M."/>
            <person name="Zauner S."/>
            <person name="Polzin J."/>
            <person name="Camacho Y."/>
            <person name="Gros O."/>
            <person name="van Gils J.A."/>
            <person name="Eisen J.A."/>
            <person name="Petersen J.M."/>
            <person name="Yuen B."/>
        </authorList>
    </citation>
    <scope>NUCLEOTIDE SEQUENCE</scope>
    <source>
        <strain evidence="2">MAGclacostrist055</strain>
    </source>
</reference>
<sequence>MSAPNGVNFRNAGKSTSEDGINPATAAAMCSGMPPLWWSAARLKWADDTSGIKMLYNELSRLANQLKDIEQWRIPKDRDYIDKFAMLALLEVTQPTKWKHDSHKADFIGMDKSVFYRTWKKRYEVIYRQVDDWCSSALSYIYKINSTV</sequence>
<dbReference type="EMBL" id="JAEPCR010000119">
    <property type="protein sequence ID" value="MCG7980286.1"/>
    <property type="molecule type" value="Genomic_DNA"/>
</dbReference>
<proteinExistence type="predicted"/>
<evidence type="ECO:0000313" key="2">
    <source>
        <dbReference type="EMBL" id="MCG7980286.1"/>
    </source>
</evidence>
<feature type="region of interest" description="Disordered" evidence="1">
    <location>
        <begin position="1"/>
        <end position="20"/>
    </location>
</feature>
<comment type="caution">
    <text evidence="2">The sequence shown here is derived from an EMBL/GenBank/DDBJ whole genome shotgun (WGS) entry which is preliminary data.</text>
</comment>
<dbReference type="AlphaFoldDB" id="A0A9E4NN08"/>
<accession>A0A9E4NN08</accession>
<protein>
    <submittedName>
        <fullName evidence="2">Uncharacterized protein</fullName>
    </submittedName>
</protein>